<keyword evidence="1" id="KW-0812">Transmembrane</keyword>
<dbReference type="PANTHER" id="PTHR40465:SF1">
    <property type="entry name" value="DUF6534 DOMAIN-CONTAINING PROTEIN"/>
    <property type="match status" value="1"/>
</dbReference>
<name>A0A1X6N5R0_9APHY</name>
<feature type="transmembrane region" description="Helical" evidence="1">
    <location>
        <begin position="171"/>
        <end position="195"/>
    </location>
</feature>
<dbReference type="Pfam" id="PF20152">
    <property type="entry name" value="DUF6534"/>
    <property type="match status" value="1"/>
</dbReference>
<evidence type="ECO:0000259" key="2">
    <source>
        <dbReference type="Pfam" id="PF20152"/>
    </source>
</evidence>
<dbReference type="GeneID" id="36325472"/>
<feature type="domain" description="DUF6534" evidence="2">
    <location>
        <begin position="181"/>
        <end position="269"/>
    </location>
</feature>
<gene>
    <name evidence="3" type="ORF">POSPLADRAFT_1054483</name>
</gene>
<keyword evidence="4" id="KW-1185">Reference proteome</keyword>
<sequence>MSHVSGTLMPTGLLHSSLGGMYFGVMIQSVTYGMATTLTFRYLRRYQGDRKSLRATTFIAWVLCTSCLAVSIHALYFYTISNYPNSAALETSPWSVCLFSTIIGLVVNLVRLMFLDRVRRLYRSKHELNLLLKALLVLTVALILVDFAGGLVITVQLFIGLNRPGRPPVRRIWIAMFALGTAADVLLVAMLVACLNNSRTGMRGNYRTNSVINLLILYSVNTALFPTVIGIVCLIVFLAMPNSLLYIPFYIQIANLYLVSLVASLNHREVVLEQMKKPLTLDYSAFGRCGRGIHPRTGDTPTDSQSWLSFPRELPIQTESSAGWTAIYASTNTTSTSSMPITPSEKSTYGDQLSSVVELVDIESGDRHEERLK</sequence>
<evidence type="ECO:0000313" key="3">
    <source>
        <dbReference type="EMBL" id="OSX63850.1"/>
    </source>
</evidence>
<dbReference type="AlphaFoldDB" id="A0A1X6N5R0"/>
<dbReference type="STRING" id="670580.A0A1X6N5R0"/>
<dbReference type="PANTHER" id="PTHR40465">
    <property type="entry name" value="CHROMOSOME 1, WHOLE GENOME SHOTGUN SEQUENCE"/>
    <property type="match status" value="1"/>
</dbReference>
<protein>
    <recommendedName>
        <fullName evidence="2">DUF6534 domain-containing protein</fullName>
    </recommendedName>
</protein>
<feature type="transmembrane region" description="Helical" evidence="1">
    <location>
        <begin position="135"/>
        <end position="159"/>
    </location>
</feature>
<dbReference type="Proteomes" id="UP000194127">
    <property type="component" value="Unassembled WGS sequence"/>
</dbReference>
<accession>A0A1X6N5R0</accession>
<dbReference type="RefSeq" id="XP_024340644.1">
    <property type="nucleotide sequence ID" value="XM_024480522.1"/>
</dbReference>
<evidence type="ECO:0000256" key="1">
    <source>
        <dbReference type="SAM" id="Phobius"/>
    </source>
</evidence>
<reference evidence="3 4" key="1">
    <citation type="submission" date="2017-04" db="EMBL/GenBank/DDBJ databases">
        <title>Genome Sequence of the Model Brown-Rot Fungus Postia placenta SB12.</title>
        <authorList>
            <consortium name="DOE Joint Genome Institute"/>
            <person name="Gaskell J."/>
            <person name="Kersten P."/>
            <person name="Larrondo L.F."/>
            <person name="Canessa P."/>
            <person name="Martinez D."/>
            <person name="Hibbett D."/>
            <person name="Schmoll M."/>
            <person name="Kubicek C.P."/>
            <person name="Martinez A.T."/>
            <person name="Yadav J."/>
            <person name="Master E."/>
            <person name="Magnuson J.K."/>
            <person name="James T."/>
            <person name="Yaver D."/>
            <person name="Berka R."/>
            <person name="Labutti K."/>
            <person name="Lipzen A."/>
            <person name="Aerts A."/>
            <person name="Barry K."/>
            <person name="Henrissat B."/>
            <person name="Blanchette R."/>
            <person name="Grigoriev I."/>
            <person name="Cullen D."/>
        </authorList>
    </citation>
    <scope>NUCLEOTIDE SEQUENCE [LARGE SCALE GENOMIC DNA]</scope>
    <source>
        <strain evidence="3 4">MAD-698-R-SB12</strain>
    </source>
</reference>
<proteinExistence type="predicted"/>
<feature type="transmembrane region" description="Helical" evidence="1">
    <location>
        <begin position="55"/>
        <end position="80"/>
    </location>
</feature>
<keyword evidence="1" id="KW-0472">Membrane</keyword>
<evidence type="ECO:0000313" key="4">
    <source>
        <dbReference type="Proteomes" id="UP000194127"/>
    </source>
</evidence>
<dbReference type="OrthoDB" id="2801343at2759"/>
<keyword evidence="1" id="KW-1133">Transmembrane helix</keyword>
<dbReference type="InterPro" id="IPR045339">
    <property type="entry name" value="DUF6534"/>
</dbReference>
<feature type="transmembrane region" description="Helical" evidence="1">
    <location>
        <begin position="215"/>
        <end position="239"/>
    </location>
</feature>
<feature type="transmembrane region" description="Helical" evidence="1">
    <location>
        <begin position="245"/>
        <end position="266"/>
    </location>
</feature>
<organism evidence="3 4">
    <name type="scientific">Postia placenta MAD-698-R-SB12</name>
    <dbReference type="NCBI Taxonomy" id="670580"/>
    <lineage>
        <taxon>Eukaryota</taxon>
        <taxon>Fungi</taxon>
        <taxon>Dikarya</taxon>
        <taxon>Basidiomycota</taxon>
        <taxon>Agaricomycotina</taxon>
        <taxon>Agaricomycetes</taxon>
        <taxon>Polyporales</taxon>
        <taxon>Adustoporiaceae</taxon>
        <taxon>Rhodonia</taxon>
    </lineage>
</organism>
<dbReference type="EMBL" id="KZ110594">
    <property type="protein sequence ID" value="OSX63850.1"/>
    <property type="molecule type" value="Genomic_DNA"/>
</dbReference>
<feature type="transmembrane region" description="Helical" evidence="1">
    <location>
        <begin position="20"/>
        <end position="43"/>
    </location>
</feature>
<feature type="transmembrane region" description="Helical" evidence="1">
    <location>
        <begin position="92"/>
        <end position="114"/>
    </location>
</feature>